<comment type="caution">
    <text evidence="7">The sequence shown here is derived from an EMBL/GenBank/DDBJ whole genome shotgun (WGS) entry which is preliminary data.</text>
</comment>
<keyword evidence="8" id="KW-1185">Reference proteome</keyword>
<evidence type="ECO:0000256" key="5">
    <source>
        <dbReference type="SAM" id="Phobius"/>
    </source>
</evidence>
<feature type="compositionally biased region" description="Pro residues" evidence="4">
    <location>
        <begin position="223"/>
        <end position="232"/>
    </location>
</feature>
<dbReference type="PROSITE" id="PS51764">
    <property type="entry name" value="GH26"/>
    <property type="match status" value="1"/>
</dbReference>
<keyword evidence="5" id="KW-0472">Membrane</keyword>
<organism evidence="7 8">
    <name type="scientific">Glycomyces buryatensis</name>
    <dbReference type="NCBI Taxonomy" id="2570927"/>
    <lineage>
        <taxon>Bacteria</taxon>
        <taxon>Bacillati</taxon>
        <taxon>Actinomycetota</taxon>
        <taxon>Actinomycetes</taxon>
        <taxon>Glycomycetales</taxon>
        <taxon>Glycomycetaceae</taxon>
        <taxon>Glycomyces</taxon>
    </lineage>
</organism>
<keyword evidence="2 3" id="KW-0326">Glycosidase</keyword>
<feature type="active site" description="Nucleophile" evidence="3">
    <location>
        <position position="517"/>
    </location>
</feature>
<dbReference type="SUPFAM" id="SSF51445">
    <property type="entry name" value="(Trans)glycosidases"/>
    <property type="match status" value="1"/>
</dbReference>
<feature type="region of interest" description="Disordered" evidence="4">
    <location>
        <begin position="191"/>
        <end position="278"/>
    </location>
</feature>
<dbReference type="OrthoDB" id="9816550at2"/>
<keyword evidence="5" id="KW-0812">Transmembrane</keyword>
<reference evidence="8" key="1">
    <citation type="submission" date="2019-04" db="EMBL/GenBank/DDBJ databases">
        <title>Nocardioides xinjiangensis sp. nov.</title>
        <authorList>
            <person name="Liu S."/>
        </authorList>
    </citation>
    <scope>NUCLEOTIDE SEQUENCE [LARGE SCALE GENOMIC DNA]</scope>
    <source>
        <strain evidence="8">18</strain>
    </source>
</reference>
<feature type="compositionally biased region" description="Polar residues" evidence="4">
    <location>
        <begin position="245"/>
        <end position="256"/>
    </location>
</feature>
<evidence type="ECO:0000256" key="2">
    <source>
        <dbReference type="ARBA" id="ARBA00023295"/>
    </source>
</evidence>
<evidence type="ECO:0000256" key="3">
    <source>
        <dbReference type="PROSITE-ProRule" id="PRU01100"/>
    </source>
</evidence>
<feature type="compositionally biased region" description="Low complexity" evidence="4">
    <location>
        <begin position="257"/>
        <end position="272"/>
    </location>
</feature>
<dbReference type="InterPro" id="IPR017853">
    <property type="entry name" value="GH"/>
</dbReference>
<accession>A0A4S8QI31</accession>
<feature type="transmembrane region" description="Helical" evidence="5">
    <location>
        <begin position="21"/>
        <end position="39"/>
    </location>
</feature>
<evidence type="ECO:0000259" key="6">
    <source>
        <dbReference type="PROSITE" id="PS51764"/>
    </source>
</evidence>
<protein>
    <recommendedName>
        <fullName evidence="6">GH26 domain-containing protein</fullName>
    </recommendedName>
</protein>
<dbReference type="InterPro" id="IPR022790">
    <property type="entry name" value="GH26_dom"/>
</dbReference>
<gene>
    <name evidence="7" type="ORF">FAB82_03960</name>
</gene>
<reference evidence="7 8" key="2">
    <citation type="submission" date="2019-05" db="EMBL/GenBank/DDBJ databases">
        <title>Glycomyces buryatensis sp. nov.</title>
        <authorList>
            <person name="Nikitina E."/>
        </authorList>
    </citation>
    <scope>NUCLEOTIDE SEQUENCE [LARGE SCALE GENOMIC DNA]</scope>
    <source>
        <strain evidence="7 8">18</strain>
    </source>
</reference>
<proteinExistence type="inferred from homology"/>
<dbReference type="RefSeq" id="WP_136533243.1">
    <property type="nucleotide sequence ID" value="NZ_STGY01000010.1"/>
</dbReference>
<dbReference type="AlphaFoldDB" id="A0A4S8QI31"/>
<dbReference type="Gene3D" id="3.20.20.80">
    <property type="entry name" value="Glycosidases"/>
    <property type="match status" value="1"/>
</dbReference>
<keyword evidence="1 3" id="KW-0378">Hydrolase</keyword>
<dbReference type="EMBL" id="STGY01000010">
    <property type="protein sequence ID" value="THV42912.1"/>
    <property type="molecule type" value="Genomic_DNA"/>
</dbReference>
<feature type="domain" description="GH26" evidence="6">
    <location>
        <begin position="267"/>
        <end position="581"/>
    </location>
</feature>
<evidence type="ECO:0000256" key="4">
    <source>
        <dbReference type="SAM" id="MobiDB-lite"/>
    </source>
</evidence>
<name>A0A4S8QI31_9ACTN</name>
<dbReference type="GO" id="GO:0004553">
    <property type="term" value="F:hydrolase activity, hydrolyzing O-glycosyl compounds"/>
    <property type="evidence" value="ECO:0007669"/>
    <property type="project" value="InterPro"/>
</dbReference>
<keyword evidence="5" id="KW-1133">Transmembrane helix</keyword>
<comment type="similarity">
    <text evidence="3">Belongs to the glycosyl hydrolase 26 family.</text>
</comment>
<evidence type="ECO:0000256" key="1">
    <source>
        <dbReference type="ARBA" id="ARBA00022801"/>
    </source>
</evidence>
<evidence type="ECO:0000313" key="7">
    <source>
        <dbReference type="EMBL" id="THV42912.1"/>
    </source>
</evidence>
<sequence>MNEPTRQPGLPLRTGRGIVTLMAALPLVLAGFVIGYGTGVDRAHTTETVPESWRGGEGTVDHSPVAATFTATSVSEPAPDAPTVLPVGQSDDLGISVTHLQFGLDESTVRPDHTAELRMPVALPPDSEGMMLEVSSVRPVDCLCSLTAESAPPYGRVWDAVLVDSTTTEIVFDISGAIDAPGYHGFAITSPDNDSYLELQGTTEEGSGPRLRTISTPAADPSASPPTDPPASPYADPTGEPTPVPTTDSTSGPTSEPTAGPAGPGIPEAGQAQDNLNTCTTGDKLIPTCGALVGAAAGAHTSRPKEQAFLEFEQTVERTQQIYHAYQRGQGQVFPTPEQIALASDPVHPRTLFINWKPRGATWGEIAAGDGDTDAYLDQLAAHINANFDAEFFLTVHHEPENDVIQKAGSGMEASDYAAMFRYVTEYLREAGVDNAVMVMNYMGYLKWVEKPWHDQLYPGDDVVDWIGLSGYGQSLADDGYSDFTEIIDQTTDGTAWPGFYHWVGQTHPTKPMMLAEWGVFHESKYPGHQAAVFKAAKYQLAHYPRLKAIVYFESPNAEGRNSEVHLHQDTLDAYRDLMRSQAFAVTLE</sequence>
<dbReference type="Proteomes" id="UP000308760">
    <property type="component" value="Unassembled WGS sequence"/>
</dbReference>
<feature type="active site" description="Proton donor" evidence="3">
    <location>
        <position position="399"/>
    </location>
</feature>
<evidence type="ECO:0000313" key="8">
    <source>
        <dbReference type="Proteomes" id="UP000308760"/>
    </source>
</evidence>